<dbReference type="Proteomes" id="UP000028864">
    <property type="component" value="Unassembled WGS sequence"/>
</dbReference>
<feature type="region of interest" description="Disordered" evidence="1">
    <location>
        <begin position="270"/>
        <end position="291"/>
    </location>
</feature>
<accession>A0AAV2WFK0</accession>
<evidence type="ECO:0008006" key="4">
    <source>
        <dbReference type="Google" id="ProtNLM"/>
    </source>
</evidence>
<proteinExistence type="predicted"/>
<organism evidence="2 3">
    <name type="scientific">Mycolicibacterium neoaurum</name>
    <name type="common">Mycobacterium neoaurum</name>
    <dbReference type="NCBI Taxonomy" id="1795"/>
    <lineage>
        <taxon>Bacteria</taxon>
        <taxon>Bacillati</taxon>
        <taxon>Actinomycetota</taxon>
        <taxon>Actinomycetes</taxon>
        <taxon>Mycobacteriales</taxon>
        <taxon>Mycobacteriaceae</taxon>
        <taxon>Mycolicibacterium</taxon>
    </lineage>
</organism>
<reference evidence="2" key="1">
    <citation type="submission" date="2014-05" db="EMBL/GenBank/DDBJ databases">
        <authorList>
            <person name="Urmite Genomes"/>
        </authorList>
    </citation>
    <scope>NUCLEOTIDE SEQUENCE</scope>
    <source>
        <strain evidence="2">DSM 44074</strain>
    </source>
</reference>
<protein>
    <recommendedName>
        <fullName evidence="4">Lipoprotein</fullName>
    </recommendedName>
</protein>
<dbReference type="AlphaFoldDB" id="A0AAV2WFK0"/>
<sequence length="291" mass="30911">MLVTACGNHGDSGPKPATRSMTAPQTEFTNWPPQVDQFRFHWSAAPSIDLGTGPSVALRAYVESYVLVQISGVETATYPGFDRATPANVGSPGNPDPLFQLVDVRPSPPTSNVEHEDNRRVAGYQPTHVLSLEPHGASYRATVCLGLYSVYRTVGDTQDRYVSALADPATGRAMYTGSGKAREGGVDVWVVELTNRGPQVAVESSAPDGPQIGTRPAPMGDVFGNWSITGRSSGVWGTIESTEDVVTPEIQKQCAAAMPDDAATREAMANGFHQKPPPHGDAIPGWPATVK</sequence>
<reference evidence="2" key="2">
    <citation type="submission" date="2015-09" db="EMBL/GenBank/DDBJ databases">
        <title>Draft genome sequence of Mycobacterium neoaurum DSM 44074.</title>
        <authorList>
            <person name="Croce O."/>
            <person name="Robert C."/>
            <person name="Raoult D."/>
            <person name="Drancourt M."/>
        </authorList>
    </citation>
    <scope>NUCLEOTIDE SEQUENCE</scope>
    <source>
        <strain evidence="2">DSM 44074</strain>
    </source>
</reference>
<name>A0AAV2WFK0_MYCNE</name>
<evidence type="ECO:0000313" key="2">
    <source>
        <dbReference type="EMBL" id="CDQ42982.1"/>
    </source>
</evidence>
<dbReference type="EMBL" id="LK021337">
    <property type="protein sequence ID" value="CDQ42982.1"/>
    <property type="molecule type" value="Genomic_DNA"/>
</dbReference>
<feature type="region of interest" description="Disordered" evidence="1">
    <location>
        <begin position="1"/>
        <end position="22"/>
    </location>
</feature>
<gene>
    <name evidence="2" type="ORF">BN1047_00843</name>
</gene>
<evidence type="ECO:0000256" key="1">
    <source>
        <dbReference type="SAM" id="MobiDB-lite"/>
    </source>
</evidence>
<evidence type="ECO:0000313" key="3">
    <source>
        <dbReference type="Proteomes" id="UP000028864"/>
    </source>
</evidence>